<organism evidence="3 4">
    <name type="scientific">Pedobacter psychrodurus</name>
    <dbReference type="NCBI Taxonomy" id="2530456"/>
    <lineage>
        <taxon>Bacteria</taxon>
        <taxon>Pseudomonadati</taxon>
        <taxon>Bacteroidota</taxon>
        <taxon>Sphingobacteriia</taxon>
        <taxon>Sphingobacteriales</taxon>
        <taxon>Sphingobacteriaceae</taxon>
        <taxon>Pedobacter</taxon>
    </lineage>
</organism>
<dbReference type="RefSeq" id="WP_131526464.1">
    <property type="nucleotide sequence ID" value="NZ_SJSO01000001.1"/>
</dbReference>
<proteinExistence type="predicted"/>
<reference evidence="3 4" key="1">
    <citation type="submission" date="2019-02" db="EMBL/GenBank/DDBJ databases">
        <title>Pedobacter sp. RP-3-21 sp. nov., isolated from Arctic soil.</title>
        <authorList>
            <person name="Dahal R.H."/>
        </authorList>
    </citation>
    <scope>NUCLEOTIDE SEQUENCE [LARGE SCALE GENOMIC DNA]</scope>
    <source>
        <strain evidence="3 4">RP-3-21</strain>
    </source>
</reference>
<evidence type="ECO:0000313" key="3">
    <source>
        <dbReference type="EMBL" id="TCD29603.1"/>
    </source>
</evidence>
<evidence type="ECO:0000256" key="1">
    <source>
        <dbReference type="SAM" id="Phobius"/>
    </source>
</evidence>
<sequence>MELQLRYQAKSSLPIWGAYLPGSPANWFAEMANWSVDFLSIRAYLVPESKAQNNCVGLFVVFGAAIPKSDQIRYPYARVTEGFFIPLHAKLFPELLHTELSASKLWDTQFFHPNIGLVGFEQQDSYALADLIETPETVENSWLHNLPLAPNLPQLHSVMIEPLMPTDAIDDLKALINTQPLSDIPKTEEDKQPNNKWSSILKPLSTFGLWVLLGFAFIGKFLLQIIAFLFPKQAASIANAQAPSFLQQLDTWINQKMASIEKQRDSELNRLVKLFDKDKDAALQYAIPLNSAYLNRGTAAPSGKLSRRSLNLNFKNFGNGIAADVWDLGSYRWELQQRYEKTATQAILAGDFKKAAYVYAHLLGDLGRAARTLHEGKHYREAAAIYKDHLNNKNLAADCLEKGGLLNEAIDLYVDLANYEKVGDLYRQMGQQQQALKYFEDVVQQALGARDYLKAASMIELKIGDLKRGEEMLLSGWHNNNQAEQCLKRYFEITVQNGMSLNKTVGIFYTEQLSRGKDTGFLRVLADIAEHNEDESLKETALNICYEIVSRQTAAGDFSALKMMDRFISQDPMIVQDINRYAINHYKEIKQQQAGYYIQLDREIKWVDFCSFHDQLIGIGIKNETMQLLRMKWEDCMDYLYLFKADIGEHYTLTADSGISSRILISGDAVPNQYRKLPETHDFEREIDLHQVSWLGPNKIGAIEPTDQKKISVLLTHGEDIRLNSYTVLGEPLTSVICTWDKSSIDAYQIFSNKNKMYWRKDHLYFTGSDMLLRTADTGMLEMLFVESPVINFSVSSVHTALKIAVLTNDGCLVVSPTLKEMPISIPIFAADLSAHCIQILPDNHLVVANNVKAQVYDISGKKAQLLFEVITDHDIVRIFNVPKRHHFGLLEADNRISVHIIDKEE</sequence>
<keyword evidence="1" id="KW-0812">Transmembrane</keyword>
<dbReference type="InterPro" id="IPR045551">
    <property type="entry name" value="bpX3"/>
</dbReference>
<dbReference type="Proteomes" id="UP000293925">
    <property type="component" value="Unassembled WGS sequence"/>
</dbReference>
<keyword evidence="1" id="KW-1133">Transmembrane helix</keyword>
<evidence type="ECO:0000259" key="2">
    <source>
        <dbReference type="Pfam" id="PF19919"/>
    </source>
</evidence>
<dbReference type="Pfam" id="PF19919">
    <property type="entry name" value="bpX3"/>
    <property type="match status" value="1"/>
</dbReference>
<feature type="domain" description="MoxR-vWA-beta-propeller ternary system" evidence="2">
    <location>
        <begin position="2"/>
        <end position="172"/>
    </location>
</feature>
<comment type="caution">
    <text evidence="3">The sequence shown here is derived from an EMBL/GenBank/DDBJ whole genome shotgun (WGS) entry which is preliminary data.</text>
</comment>
<dbReference type="Gene3D" id="1.25.40.10">
    <property type="entry name" value="Tetratricopeptide repeat domain"/>
    <property type="match status" value="1"/>
</dbReference>
<dbReference type="SUPFAM" id="SSF48452">
    <property type="entry name" value="TPR-like"/>
    <property type="match status" value="1"/>
</dbReference>
<name>A0A4R0Q2S8_9SPHI</name>
<evidence type="ECO:0000313" key="4">
    <source>
        <dbReference type="Proteomes" id="UP000293925"/>
    </source>
</evidence>
<dbReference type="OrthoDB" id="1235043at2"/>
<keyword evidence="1" id="KW-0472">Membrane</keyword>
<feature type="transmembrane region" description="Helical" evidence="1">
    <location>
        <begin position="207"/>
        <end position="230"/>
    </location>
</feature>
<protein>
    <recommendedName>
        <fullName evidence="2">MoxR-vWA-beta-propeller ternary system domain-containing protein</fullName>
    </recommendedName>
</protein>
<dbReference type="AlphaFoldDB" id="A0A4R0Q2S8"/>
<keyword evidence="4" id="KW-1185">Reference proteome</keyword>
<dbReference type="EMBL" id="SJSO01000001">
    <property type="protein sequence ID" value="TCD29603.1"/>
    <property type="molecule type" value="Genomic_DNA"/>
</dbReference>
<dbReference type="InterPro" id="IPR011990">
    <property type="entry name" value="TPR-like_helical_dom_sf"/>
</dbReference>
<accession>A0A4R0Q2S8</accession>
<gene>
    <name evidence="3" type="ORF">EZ456_00885</name>
</gene>